<feature type="transmembrane region" description="Helical" evidence="1">
    <location>
        <begin position="169"/>
        <end position="188"/>
    </location>
</feature>
<protein>
    <submittedName>
        <fullName evidence="2">Uncharacterized protein</fullName>
    </submittedName>
</protein>
<comment type="caution">
    <text evidence="2">The sequence shown here is derived from an EMBL/GenBank/DDBJ whole genome shotgun (WGS) entry which is preliminary data.</text>
</comment>
<reference evidence="2 3" key="1">
    <citation type="submission" date="2017-09" db="EMBL/GenBank/DDBJ databases">
        <title>Mdr eskape-Ghana.</title>
        <authorList>
            <person name="Agyepong N."/>
            <person name="Janice J."/>
            <person name="Samuelsen O."/>
            <person name="Owusu-Ofori A."/>
            <person name="Sundsfjord A."/>
            <person name="Essack S."/>
            <person name="Pedersen T."/>
        </authorList>
    </citation>
    <scope>NUCLEOTIDE SEQUENCE [LARGE SCALE GENOMIC DNA]</scope>
    <source>
        <strain evidence="2 3">46</strain>
    </source>
</reference>
<name>A0A2A5MJG9_9ENTR</name>
<feature type="transmembrane region" description="Helical" evidence="1">
    <location>
        <begin position="68"/>
        <end position="89"/>
    </location>
</feature>
<gene>
    <name evidence="2" type="ORF">CP911_16070</name>
</gene>
<proteinExistence type="predicted"/>
<evidence type="ECO:0000313" key="2">
    <source>
        <dbReference type="EMBL" id="PCM60802.1"/>
    </source>
</evidence>
<dbReference type="Proteomes" id="UP000217648">
    <property type="component" value="Unassembled WGS sequence"/>
</dbReference>
<organism evidence="2 3">
    <name type="scientific">Klebsiella quasipneumoniae</name>
    <dbReference type="NCBI Taxonomy" id="1463165"/>
    <lineage>
        <taxon>Bacteria</taxon>
        <taxon>Pseudomonadati</taxon>
        <taxon>Pseudomonadota</taxon>
        <taxon>Gammaproteobacteria</taxon>
        <taxon>Enterobacterales</taxon>
        <taxon>Enterobacteriaceae</taxon>
        <taxon>Klebsiella/Raoultella group</taxon>
        <taxon>Klebsiella</taxon>
        <taxon>Klebsiella pneumoniae complex</taxon>
    </lineage>
</organism>
<evidence type="ECO:0000256" key="1">
    <source>
        <dbReference type="SAM" id="Phobius"/>
    </source>
</evidence>
<keyword evidence="1" id="KW-1133">Transmembrane helix</keyword>
<feature type="transmembrane region" description="Helical" evidence="1">
    <location>
        <begin position="43"/>
        <end position="62"/>
    </location>
</feature>
<dbReference type="AlphaFoldDB" id="A0A2A5MJG9"/>
<evidence type="ECO:0000313" key="3">
    <source>
        <dbReference type="Proteomes" id="UP000217648"/>
    </source>
</evidence>
<keyword evidence="1" id="KW-0812">Transmembrane</keyword>
<accession>A0A2A5MJG9</accession>
<dbReference type="RefSeq" id="WP_032692764.1">
    <property type="nucleotide sequence ID" value="NZ_CABVMC010000025.1"/>
</dbReference>
<dbReference type="EMBL" id="NXHG01000008">
    <property type="protein sequence ID" value="PCM60802.1"/>
    <property type="molecule type" value="Genomic_DNA"/>
</dbReference>
<sequence length="189" mass="21262">MSDLPDDYFLDADDELVDFLEKQGEDCIREITQSNSLNKENGYKLLSILIVGIGSSFLLLTQKDHPDFLNAGVAIFTLYWTLCAVYLVLRVLSVQTRALISTSPDVLYTRVYKTITGSDYETLRANGYIGGDSALSVMRRYRLKNLCQTASELQEANIQLRTRLTRVRLASILTPALSITVSALVYFFL</sequence>
<keyword evidence="1" id="KW-0472">Membrane</keyword>